<dbReference type="PRINTS" id="PR00344">
    <property type="entry name" value="BCTRLSENSOR"/>
</dbReference>
<evidence type="ECO:0000313" key="5">
    <source>
        <dbReference type="EMBL" id="WEJ62257.1"/>
    </source>
</evidence>
<dbReference type="InterPro" id="IPR003594">
    <property type="entry name" value="HATPase_dom"/>
</dbReference>
<keyword evidence="6" id="KW-1185">Reference proteome</keyword>
<evidence type="ECO:0000259" key="4">
    <source>
        <dbReference type="Pfam" id="PF02518"/>
    </source>
</evidence>
<dbReference type="EC" id="2.7.13.3" evidence="2"/>
<dbReference type="GO" id="GO:0005524">
    <property type="term" value="F:ATP binding"/>
    <property type="evidence" value="ECO:0007669"/>
    <property type="project" value="UniProtKB-KW"/>
</dbReference>
<dbReference type="InterPro" id="IPR036890">
    <property type="entry name" value="HATPase_C_sf"/>
</dbReference>
<keyword evidence="3" id="KW-0472">Membrane</keyword>
<keyword evidence="5" id="KW-0067">ATP-binding</keyword>
<keyword evidence="5" id="KW-0547">Nucleotide-binding</keyword>
<protein>
    <recommendedName>
        <fullName evidence="2">histidine kinase</fullName>
        <ecNumber evidence="2">2.7.13.3</ecNumber>
    </recommendedName>
</protein>
<proteinExistence type="predicted"/>
<evidence type="ECO:0000256" key="2">
    <source>
        <dbReference type="ARBA" id="ARBA00012438"/>
    </source>
</evidence>
<dbReference type="EMBL" id="CP102381">
    <property type="protein sequence ID" value="WEJ62257.1"/>
    <property type="molecule type" value="Genomic_DNA"/>
</dbReference>
<dbReference type="SUPFAM" id="SSF55874">
    <property type="entry name" value="ATPase domain of HSP90 chaperone/DNA topoisomerase II/histidine kinase"/>
    <property type="match status" value="1"/>
</dbReference>
<dbReference type="Proteomes" id="UP001222275">
    <property type="component" value="Chromosome"/>
</dbReference>
<dbReference type="RefSeq" id="WP_275594515.1">
    <property type="nucleotide sequence ID" value="NZ_CP102381.1"/>
</dbReference>
<keyword evidence="3" id="KW-0812">Transmembrane</keyword>
<comment type="catalytic activity">
    <reaction evidence="1">
        <text>ATP + protein L-histidine = ADP + protein N-phospho-L-histidine.</text>
        <dbReference type="EC" id="2.7.13.3"/>
    </reaction>
</comment>
<evidence type="ECO:0000256" key="1">
    <source>
        <dbReference type="ARBA" id="ARBA00000085"/>
    </source>
</evidence>
<reference evidence="5 6" key="1">
    <citation type="submission" date="2022-06" db="EMBL/GenBank/DDBJ databases">
        <title>Thiomicrohabdus sp. nov, an obligately chemolithoautotrophic, sulfur-oxidizing bacterium isolated from beach of Guanyin Mountain. Amoy.</title>
        <authorList>
            <person name="Zhu H."/>
        </authorList>
    </citation>
    <scope>NUCLEOTIDE SEQUENCE [LARGE SCALE GENOMIC DNA]</scope>
    <source>
        <strain evidence="5 6">XGS-01</strain>
    </source>
</reference>
<dbReference type="Pfam" id="PF02518">
    <property type="entry name" value="HATPase_c"/>
    <property type="match status" value="1"/>
</dbReference>
<keyword evidence="3" id="KW-1133">Transmembrane helix</keyword>
<feature type="domain" description="Histidine kinase/HSP90-like ATPase" evidence="4">
    <location>
        <begin position="276"/>
        <end position="377"/>
    </location>
</feature>
<accession>A0ABY8CBS0</accession>
<organism evidence="5 6">
    <name type="scientific">Thiomicrorhabdus lithotrophica</name>
    <dbReference type="NCBI Taxonomy" id="2949997"/>
    <lineage>
        <taxon>Bacteria</taxon>
        <taxon>Pseudomonadati</taxon>
        <taxon>Pseudomonadota</taxon>
        <taxon>Gammaproteobacteria</taxon>
        <taxon>Thiotrichales</taxon>
        <taxon>Piscirickettsiaceae</taxon>
        <taxon>Thiomicrorhabdus</taxon>
    </lineage>
</organism>
<feature type="transmembrane region" description="Helical" evidence="3">
    <location>
        <begin position="27"/>
        <end position="46"/>
    </location>
</feature>
<name>A0ABY8CBS0_9GAMM</name>
<evidence type="ECO:0000256" key="3">
    <source>
        <dbReference type="SAM" id="Phobius"/>
    </source>
</evidence>
<evidence type="ECO:0000313" key="6">
    <source>
        <dbReference type="Proteomes" id="UP001222275"/>
    </source>
</evidence>
<dbReference type="Gene3D" id="3.30.565.10">
    <property type="entry name" value="Histidine kinase-like ATPase, C-terminal domain"/>
    <property type="match status" value="1"/>
</dbReference>
<gene>
    <name evidence="5" type="ORF">NR989_09580</name>
</gene>
<dbReference type="InterPro" id="IPR004358">
    <property type="entry name" value="Sig_transdc_His_kin-like_C"/>
</dbReference>
<sequence>MDLVTLKESLDFIDLVPVDIKLTLVHWGWLALVVFGLFLFGLVFYIRFKSTRLGSAISRLYAINQEVEQDALNFFYQAWPVLESVGGVQIQANIEWFGERRKVTLGAKRKISGRRAHFKVFREDMSFEILLFLTRKAAGPESLSSLVVKTFINILEQDLVVKEAEILTSQKRLERYQMYVQHEIKNIAQFIQLLSDQVKQVPNDIGKIRLVDRLHDSLPVMAKRARKTVQHMQNPITEMYESSYIDIRSIIQEVVAMYGLDSKIKGSASVNLSRPLLLEVFKNILGNFNDHPSSKEPVQIVINSAANGEMVQVEIIGQLYGLQNAMVSERLFEPFWTTSESGMGLGLFLARELLKQFDGQISFEQSIKEFKFLVTLPGLVS</sequence>